<dbReference type="Proteomes" id="UP000008177">
    <property type="component" value="Unplaced contigs"/>
</dbReference>
<dbReference type="AlphaFoldDB" id="G2YPP6"/>
<gene>
    <name evidence="1" type="ORF">BofuT4_uP136390.1</name>
</gene>
<reference evidence="2" key="1">
    <citation type="journal article" date="2011" name="PLoS Genet.">
        <title>Genomic analysis of the necrotrophic fungal pathogens Sclerotinia sclerotiorum and Botrytis cinerea.</title>
        <authorList>
            <person name="Amselem J."/>
            <person name="Cuomo C.A."/>
            <person name="van Kan J.A."/>
            <person name="Viaud M."/>
            <person name="Benito E.P."/>
            <person name="Couloux A."/>
            <person name="Coutinho P.M."/>
            <person name="de Vries R.P."/>
            <person name="Dyer P.S."/>
            <person name="Fillinger S."/>
            <person name="Fournier E."/>
            <person name="Gout L."/>
            <person name="Hahn M."/>
            <person name="Kohn L."/>
            <person name="Lapalu N."/>
            <person name="Plummer K.M."/>
            <person name="Pradier J.M."/>
            <person name="Quevillon E."/>
            <person name="Sharon A."/>
            <person name="Simon A."/>
            <person name="ten Have A."/>
            <person name="Tudzynski B."/>
            <person name="Tudzynski P."/>
            <person name="Wincker P."/>
            <person name="Andrew M."/>
            <person name="Anthouard V."/>
            <person name="Beever R.E."/>
            <person name="Beffa R."/>
            <person name="Benoit I."/>
            <person name="Bouzid O."/>
            <person name="Brault B."/>
            <person name="Chen Z."/>
            <person name="Choquer M."/>
            <person name="Collemare J."/>
            <person name="Cotton P."/>
            <person name="Danchin E.G."/>
            <person name="Da Silva C."/>
            <person name="Gautier A."/>
            <person name="Giraud C."/>
            <person name="Giraud T."/>
            <person name="Gonzalez C."/>
            <person name="Grossetete S."/>
            <person name="Guldener U."/>
            <person name="Henrissat B."/>
            <person name="Howlett B.J."/>
            <person name="Kodira C."/>
            <person name="Kretschmer M."/>
            <person name="Lappartient A."/>
            <person name="Leroch M."/>
            <person name="Levis C."/>
            <person name="Mauceli E."/>
            <person name="Neuveglise C."/>
            <person name="Oeser B."/>
            <person name="Pearson M."/>
            <person name="Poulain J."/>
            <person name="Poussereau N."/>
            <person name="Quesneville H."/>
            <person name="Rascle C."/>
            <person name="Schumacher J."/>
            <person name="Segurens B."/>
            <person name="Sexton A."/>
            <person name="Silva E."/>
            <person name="Sirven C."/>
            <person name="Soanes D.M."/>
            <person name="Talbot N.J."/>
            <person name="Templeton M."/>
            <person name="Yandava C."/>
            <person name="Yarden O."/>
            <person name="Zeng Q."/>
            <person name="Rollins J.A."/>
            <person name="Lebrun M.H."/>
            <person name="Dickman M."/>
        </authorList>
    </citation>
    <scope>NUCLEOTIDE SEQUENCE [LARGE SCALE GENOMIC DNA]</scope>
    <source>
        <strain evidence="2">T4</strain>
    </source>
</reference>
<organism evidence="1 2">
    <name type="scientific">Botryotinia fuckeliana (strain T4)</name>
    <name type="common">Noble rot fungus</name>
    <name type="synonym">Botrytis cinerea</name>
    <dbReference type="NCBI Taxonomy" id="999810"/>
    <lineage>
        <taxon>Eukaryota</taxon>
        <taxon>Fungi</taxon>
        <taxon>Dikarya</taxon>
        <taxon>Ascomycota</taxon>
        <taxon>Pezizomycotina</taxon>
        <taxon>Leotiomycetes</taxon>
        <taxon>Helotiales</taxon>
        <taxon>Sclerotiniaceae</taxon>
        <taxon>Botrytis</taxon>
    </lineage>
</organism>
<proteinExistence type="predicted"/>
<evidence type="ECO:0000313" key="2">
    <source>
        <dbReference type="Proteomes" id="UP000008177"/>
    </source>
</evidence>
<accession>G2YPP6</accession>
<dbReference type="HOGENOM" id="CLU_3377016_0_0_1"/>
<name>G2YPP6_BOTF4</name>
<dbReference type="InParanoid" id="G2YPP6"/>
<protein>
    <submittedName>
        <fullName evidence="1">Uncharacterized protein</fullName>
    </submittedName>
</protein>
<sequence length="34" mass="3788">MTKWLAPFLIHVGAATRESLYSPTSTDLQIHCSI</sequence>
<evidence type="ECO:0000313" key="1">
    <source>
        <dbReference type="EMBL" id="CCD53594.1"/>
    </source>
</evidence>
<dbReference type="EMBL" id="FQ790347">
    <property type="protein sequence ID" value="CCD53594.1"/>
    <property type="molecule type" value="Genomic_DNA"/>
</dbReference>